<feature type="region of interest" description="Disordered" evidence="1">
    <location>
        <begin position="1"/>
        <end position="44"/>
    </location>
</feature>
<sequence length="778" mass="87047">MEGPSEAPEEGPSEAPIEGGSEAEGLESLSDAVPPRELQAVRARGPVTVDGRADDEVWARAPVGSGFLERTPDLGAEPPLETRVRVAYDDAALYVLVEGEVEGPQDLQVRTLRRDSGAIFADDTIAVKIDPHHDRRSGLTFGANVDGAQVDTMVLEDGRISIREWDAVWQVESQIEDDRFVLEYRIPFAVLGLSGRASTTAEGITMGFDVSRDHARRNATYDWRLIVPPRHPVSASAFGTLTGIRDIRPRRALEYTPFVVARTDFGPSFTLDPLRVPNVATGADLRVQAGKASFVEASVLTDFAQVEVDEVQVARDRFPLFFPERRPFFINGLDVFNFGDQRRGQLFFSRRIGLTGGRPIPILGGLKGYGRSGRLSWGVLNVQTMRTLPRASDDLEQREEFESTPPENITVGRLRVQASRRVIVGALAMGKARMAGPREADGHDNFSAGIDGELRSLDGKFRSYAFFAGTWRETPAIADEVDDSGAVVTPGEPAGEEFGTSAHLRSEYQGLFVRPRVEWLWSDERFQAPLGFYRRPGTARQRAELKFAPRPRVMGLRDIVFGPVAAVETEPDYSALLTTAYGGDLQINWAQGWRVQYQVRSLSDRVLEPFELYLIEVEDGTYRGQRHKFEVGSPRRWWLFGNVEYEFRQVFGGVSHSLETELRARLGKHFAIQGKYTQLFGTLGEAGEDFNFGFLNGTVDVAFTRWLHWDTLVRLNLEPGGERLGLQSRVRWRYRQGSDLFVVYRTDQPLGLDAVGETPRQPFHEVTVKLTYYLRALM</sequence>
<dbReference type="Pfam" id="PF06452">
    <property type="entry name" value="CBM9_1"/>
    <property type="match status" value="1"/>
</dbReference>
<keyword evidence="5" id="KW-1185">Reference proteome</keyword>
<protein>
    <submittedName>
        <fullName evidence="4">Uncharacterized protein</fullName>
    </submittedName>
</protein>
<dbReference type="Proteomes" id="UP000005801">
    <property type="component" value="Unassembled WGS sequence"/>
</dbReference>
<dbReference type="OrthoDB" id="9786766at2"/>
<dbReference type="eggNOG" id="COG2091">
    <property type="taxonomic scope" value="Bacteria"/>
</dbReference>
<proteinExistence type="predicted"/>
<dbReference type="EMBL" id="ABCS01000001">
    <property type="protein sequence ID" value="EDM81928.1"/>
    <property type="molecule type" value="Genomic_DNA"/>
</dbReference>
<dbReference type="RefSeq" id="WP_006969103.1">
    <property type="nucleotide sequence ID" value="NZ_ABCS01000001.1"/>
</dbReference>
<evidence type="ECO:0000259" key="2">
    <source>
        <dbReference type="Pfam" id="PF06452"/>
    </source>
</evidence>
<dbReference type="SUPFAM" id="SSF49344">
    <property type="entry name" value="CBD9-like"/>
    <property type="match status" value="1"/>
</dbReference>
<dbReference type="InterPro" id="IPR010502">
    <property type="entry name" value="Carb-bd_dom_fam9"/>
</dbReference>
<evidence type="ECO:0000313" key="5">
    <source>
        <dbReference type="Proteomes" id="UP000005801"/>
    </source>
</evidence>
<reference evidence="4 5" key="1">
    <citation type="submission" date="2007-06" db="EMBL/GenBank/DDBJ databases">
        <authorList>
            <person name="Shimkets L."/>
            <person name="Ferriera S."/>
            <person name="Johnson J."/>
            <person name="Kravitz S."/>
            <person name="Beeson K."/>
            <person name="Sutton G."/>
            <person name="Rogers Y.-H."/>
            <person name="Friedman R."/>
            <person name="Frazier M."/>
            <person name="Venter J.C."/>
        </authorList>
    </citation>
    <scope>NUCLEOTIDE SEQUENCE [LARGE SCALE GENOMIC DNA]</scope>
    <source>
        <strain evidence="4 5">SIR-1</strain>
    </source>
</reference>
<evidence type="ECO:0000256" key="1">
    <source>
        <dbReference type="SAM" id="MobiDB-lite"/>
    </source>
</evidence>
<evidence type="ECO:0000313" key="4">
    <source>
        <dbReference type="EMBL" id="EDM81928.1"/>
    </source>
</evidence>
<feature type="domain" description="Carbohydrate-binding" evidence="2">
    <location>
        <begin position="49"/>
        <end position="212"/>
    </location>
</feature>
<dbReference type="Pfam" id="PF19313">
    <property type="entry name" value="DUF5916"/>
    <property type="match status" value="1"/>
</dbReference>
<dbReference type="CDD" id="cd09618">
    <property type="entry name" value="CBM9_like_2"/>
    <property type="match status" value="1"/>
</dbReference>
<dbReference type="GO" id="GO:0004553">
    <property type="term" value="F:hydrolase activity, hydrolyzing O-glycosyl compounds"/>
    <property type="evidence" value="ECO:0007669"/>
    <property type="project" value="InterPro"/>
</dbReference>
<dbReference type="GO" id="GO:0030246">
    <property type="term" value="F:carbohydrate binding"/>
    <property type="evidence" value="ECO:0007669"/>
    <property type="project" value="InterPro"/>
</dbReference>
<dbReference type="STRING" id="391625.PPSIR1_05658"/>
<comment type="caution">
    <text evidence="4">The sequence shown here is derived from an EMBL/GenBank/DDBJ whole genome shotgun (WGS) entry which is preliminary data.</text>
</comment>
<dbReference type="InterPro" id="IPR045670">
    <property type="entry name" value="DUF5916"/>
</dbReference>
<accession>A6FXA4</accession>
<dbReference type="Gene3D" id="2.60.40.1190">
    <property type="match status" value="1"/>
</dbReference>
<evidence type="ECO:0000259" key="3">
    <source>
        <dbReference type="Pfam" id="PF19313"/>
    </source>
</evidence>
<feature type="domain" description="DUF5916" evidence="3">
    <location>
        <begin position="282"/>
        <end position="354"/>
    </location>
</feature>
<name>A6FXA4_9BACT</name>
<gene>
    <name evidence="4" type="ORF">PPSIR1_05658</name>
</gene>
<dbReference type="AlphaFoldDB" id="A6FXA4"/>
<dbReference type="GO" id="GO:0016052">
    <property type="term" value="P:carbohydrate catabolic process"/>
    <property type="evidence" value="ECO:0007669"/>
    <property type="project" value="InterPro"/>
</dbReference>
<organism evidence="4 5">
    <name type="scientific">Plesiocystis pacifica SIR-1</name>
    <dbReference type="NCBI Taxonomy" id="391625"/>
    <lineage>
        <taxon>Bacteria</taxon>
        <taxon>Pseudomonadati</taxon>
        <taxon>Myxococcota</taxon>
        <taxon>Polyangia</taxon>
        <taxon>Nannocystales</taxon>
        <taxon>Nannocystaceae</taxon>
        <taxon>Plesiocystis</taxon>
    </lineage>
</organism>